<dbReference type="Proteomes" id="UP000228621">
    <property type="component" value="Unassembled WGS sequence"/>
</dbReference>
<protein>
    <submittedName>
        <fullName evidence="2">Arginase</fullName>
    </submittedName>
</protein>
<keyword evidence="3" id="KW-1185">Reference proteome</keyword>
<proteinExistence type="inferred from homology"/>
<name>A0A2A5JVK0_PSEO7</name>
<dbReference type="InterPro" id="IPR006035">
    <property type="entry name" value="Ureohydrolase"/>
</dbReference>
<dbReference type="PROSITE" id="PS51409">
    <property type="entry name" value="ARGINASE_2"/>
    <property type="match status" value="1"/>
</dbReference>
<dbReference type="SUPFAM" id="SSF52768">
    <property type="entry name" value="Arginase/deacetylase"/>
    <property type="match status" value="1"/>
</dbReference>
<gene>
    <name evidence="2" type="ORF">CEX98_01895</name>
</gene>
<comment type="similarity">
    <text evidence="1">Belongs to the arginase family.</text>
</comment>
<dbReference type="GO" id="GO:0016813">
    <property type="term" value="F:hydrolase activity, acting on carbon-nitrogen (but not peptide) bonds, in linear amidines"/>
    <property type="evidence" value="ECO:0007669"/>
    <property type="project" value="UniProtKB-ARBA"/>
</dbReference>
<reference evidence="3" key="1">
    <citation type="journal article" date="2019" name="Genome Announc.">
        <title>Draft Genome Sequence of Pseudoalteromonas piscicida Strain 36Y ROTHPW, an Hypersaline Seawater Isolate from the South Coast of Sonora, Mexico.</title>
        <authorList>
            <person name="Sanchez-Diaz R."/>
            <person name="Molina-Garza Z.J."/>
            <person name="Cruz-Suarez L.E."/>
            <person name="Selvin J."/>
            <person name="Kiran G.S."/>
            <person name="Ibarra-Gamez J.C."/>
            <person name="Gomez-Gil B."/>
            <person name="Galaviz-Silva L."/>
        </authorList>
    </citation>
    <scope>NUCLEOTIDE SEQUENCE [LARGE SCALE GENOMIC DNA]</scope>
    <source>
        <strain evidence="3">36Y_RITHPW</strain>
    </source>
</reference>
<dbReference type="Gene3D" id="3.40.800.10">
    <property type="entry name" value="Ureohydrolase domain"/>
    <property type="match status" value="1"/>
</dbReference>
<evidence type="ECO:0000313" key="2">
    <source>
        <dbReference type="EMBL" id="PCK33502.1"/>
    </source>
</evidence>
<dbReference type="CDD" id="cd09988">
    <property type="entry name" value="Formimidoylglutamase"/>
    <property type="match status" value="1"/>
</dbReference>
<dbReference type="RefSeq" id="WP_099640447.1">
    <property type="nucleotide sequence ID" value="NZ_NKHF01000007.1"/>
</dbReference>
<accession>A0A2A5JVK0</accession>
<comment type="caution">
    <text evidence="2">The sequence shown here is derived from an EMBL/GenBank/DDBJ whole genome shotgun (WGS) entry which is preliminary data.</text>
</comment>
<dbReference type="EMBL" id="NKHF01000007">
    <property type="protein sequence ID" value="PCK33502.1"/>
    <property type="molecule type" value="Genomic_DNA"/>
</dbReference>
<dbReference type="GO" id="GO:0046872">
    <property type="term" value="F:metal ion binding"/>
    <property type="evidence" value="ECO:0007669"/>
    <property type="project" value="InterPro"/>
</dbReference>
<evidence type="ECO:0000313" key="3">
    <source>
        <dbReference type="Proteomes" id="UP000228621"/>
    </source>
</evidence>
<evidence type="ECO:0000256" key="1">
    <source>
        <dbReference type="PROSITE-ProRule" id="PRU00742"/>
    </source>
</evidence>
<organism evidence="2 3">
    <name type="scientific">Pseudoalteromonas piscicida</name>
    <dbReference type="NCBI Taxonomy" id="43662"/>
    <lineage>
        <taxon>Bacteria</taxon>
        <taxon>Pseudomonadati</taxon>
        <taxon>Pseudomonadota</taxon>
        <taxon>Gammaproteobacteria</taxon>
        <taxon>Alteromonadales</taxon>
        <taxon>Pseudoalteromonadaceae</taxon>
        <taxon>Pseudoalteromonas</taxon>
    </lineage>
</organism>
<dbReference type="OrthoDB" id="9788689at2"/>
<dbReference type="InterPro" id="IPR023696">
    <property type="entry name" value="Ureohydrolase_dom_sf"/>
</dbReference>
<dbReference type="Pfam" id="PF00491">
    <property type="entry name" value="Arginase"/>
    <property type="match status" value="1"/>
</dbReference>
<sequence length="350" mass="37799">MNTAVRIYDESDITALVSARDGETRIWQSISFLQCSHGYAASLRDAAQFGIRYVLLGIPEDIGPRANCGLGGAELGWQAFLKRFLNQPNNQFLSGDKILLLGEVDIQAIQATAAQLDNADPQQLTQLRNLCADIDEKVIATLAPIFAAGLEPIIIGGGHNNAFGILQAHFEATQQTAGAINFDPHADFRACEGRHSGNGFSYAHHAGSLSHYHVIGLHEHKNNQTILAQLHDAGFDFTSYQAIKTRRTVSLAAALDKALTSIPHSLPLGVELDVDAIVGMPASALTYQGFTSDDAEYFVYRAASNRNAKYLHLCEAAPARHPLGELAGVAHCGQILTNLANAYLSTRLQE</sequence>
<dbReference type="AlphaFoldDB" id="A0A2A5JVK0"/>